<accession>A0A9Q0L2S6</accession>
<protein>
    <submittedName>
        <fullName evidence="1">Uncharacterized protein</fullName>
    </submittedName>
</protein>
<organism evidence="1 2">
    <name type="scientific">Protea cynaroides</name>
    <dbReference type="NCBI Taxonomy" id="273540"/>
    <lineage>
        <taxon>Eukaryota</taxon>
        <taxon>Viridiplantae</taxon>
        <taxon>Streptophyta</taxon>
        <taxon>Embryophyta</taxon>
        <taxon>Tracheophyta</taxon>
        <taxon>Spermatophyta</taxon>
        <taxon>Magnoliopsida</taxon>
        <taxon>Proteales</taxon>
        <taxon>Proteaceae</taxon>
        <taxon>Protea</taxon>
    </lineage>
</organism>
<dbReference type="EMBL" id="JAMYWD010000001">
    <property type="protein sequence ID" value="KAJ4981427.1"/>
    <property type="molecule type" value="Genomic_DNA"/>
</dbReference>
<name>A0A9Q0L2S6_9MAGN</name>
<dbReference type="AlphaFoldDB" id="A0A9Q0L2S6"/>
<comment type="caution">
    <text evidence="1">The sequence shown here is derived from an EMBL/GenBank/DDBJ whole genome shotgun (WGS) entry which is preliminary data.</text>
</comment>
<proteinExistence type="predicted"/>
<dbReference type="Proteomes" id="UP001141806">
    <property type="component" value="Unassembled WGS sequence"/>
</dbReference>
<evidence type="ECO:0000313" key="1">
    <source>
        <dbReference type="EMBL" id="KAJ4981427.1"/>
    </source>
</evidence>
<dbReference type="PANTHER" id="PTHR47204">
    <property type="entry name" value="OS02G0168900 PROTEIN"/>
    <property type="match status" value="1"/>
</dbReference>
<dbReference type="Pfam" id="PF08615">
    <property type="entry name" value="RNase_H2_suC"/>
    <property type="match status" value="1"/>
</dbReference>
<dbReference type="GO" id="GO:0032299">
    <property type="term" value="C:ribonuclease H2 complex"/>
    <property type="evidence" value="ECO:0007669"/>
    <property type="project" value="InterPro"/>
</dbReference>
<sequence length="175" mass="19421">MEREGGSSDGFQNGILGNIDLRPRESVLDLTGQIHHLPCCIKHDGPSSVSHYFKPKKTGIEVEVLTIEEACFRGRKLQGTTISLPDGYSGLVLGKKKNPGKRKASEISEANLNCWEIGAKFQSITYWNHDSLPSQDDTFLRCFHWFAVANALHKPITDDDLASYISSSKVKLMGE</sequence>
<dbReference type="Gene3D" id="2.40.128.680">
    <property type="match status" value="1"/>
</dbReference>
<reference evidence="1" key="1">
    <citation type="journal article" date="2023" name="Plant J.">
        <title>The genome of the king protea, Protea cynaroides.</title>
        <authorList>
            <person name="Chang J."/>
            <person name="Duong T.A."/>
            <person name="Schoeman C."/>
            <person name="Ma X."/>
            <person name="Roodt D."/>
            <person name="Barker N."/>
            <person name="Li Z."/>
            <person name="Van de Peer Y."/>
            <person name="Mizrachi E."/>
        </authorList>
    </citation>
    <scope>NUCLEOTIDE SEQUENCE</scope>
    <source>
        <tissue evidence="1">Young leaves</tissue>
    </source>
</reference>
<dbReference type="OrthoDB" id="6222486at2759"/>
<dbReference type="GO" id="GO:0006401">
    <property type="term" value="P:RNA catabolic process"/>
    <property type="evidence" value="ECO:0007669"/>
    <property type="project" value="InterPro"/>
</dbReference>
<dbReference type="CDD" id="cd09271">
    <property type="entry name" value="RNase_H2-C"/>
    <property type="match status" value="1"/>
</dbReference>
<keyword evidence="2" id="KW-1185">Reference proteome</keyword>
<evidence type="ECO:0000313" key="2">
    <source>
        <dbReference type="Proteomes" id="UP001141806"/>
    </source>
</evidence>
<dbReference type="InterPro" id="IPR013924">
    <property type="entry name" value="RNase_H2_suC"/>
</dbReference>
<gene>
    <name evidence="1" type="ORF">NE237_032264</name>
</gene>
<dbReference type="PANTHER" id="PTHR47204:SF1">
    <property type="entry name" value="RIBONUCLEASE H2 SUBUNIT C"/>
    <property type="match status" value="1"/>
</dbReference>